<evidence type="ECO:0000313" key="2">
    <source>
        <dbReference type="Proteomes" id="UP000292693"/>
    </source>
</evidence>
<organism evidence="1 2">
    <name type="scientific">Streptomyces albidoflavus</name>
    <dbReference type="NCBI Taxonomy" id="1886"/>
    <lineage>
        <taxon>Bacteria</taxon>
        <taxon>Bacillati</taxon>
        <taxon>Actinomycetota</taxon>
        <taxon>Actinomycetes</taxon>
        <taxon>Kitasatosporales</taxon>
        <taxon>Streptomycetaceae</taxon>
        <taxon>Streptomyces</taxon>
        <taxon>Streptomyces albidoflavus group</taxon>
    </lineage>
</organism>
<gene>
    <name evidence="1" type="ORF">C0Q92_31035</name>
</gene>
<sequence>MATPGFHQRLHAANMRIDHGNAERAAGADEKAVTIAEEAERRGRGGAKSLAAELGVSEKTVFQAIARARRAGAPHRPLPADTLERLLAVEINTVPPLPAAEWQRLAHLVRGIFFDTTWVETQPGSLLADEVEEAAQDDGFDARPLADFLRGLSRTQALAVIDTCQSGDLTALPTQE</sequence>
<dbReference type="AlphaFoldDB" id="A0A8G2DYQ0"/>
<dbReference type="GeneID" id="97271800"/>
<accession>A0A8G2DYQ0</accession>
<comment type="caution">
    <text evidence="1">The sequence shown here is derived from an EMBL/GenBank/DDBJ whole genome shotgun (WGS) entry which is preliminary data.</text>
</comment>
<reference evidence="1 2" key="1">
    <citation type="submission" date="2017-12" db="EMBL/GenBank/DDBJ databases">
        <title>Population genomics insights into the ecological differentiation and adaptive evolution in streptomycetes.</title>
        <authorList>
            <person name="Li Y."/>
            <person name="Huang Y."/>
        </authorList>
    </citation>
    <scope>NUCLEOTIDE SEQUENCE [LARGE SCALE GENOMIC DNA]</scope>
    <source>
        <strain evidence="1 2">NBRC 100770</strain>
    </source>
</reference>
<name>A0A8G2DYQ0_9ACTN</name>
<protein>
    <submittedName>
        <fullName evidence="1">Uncharacterized protein</fullName>
    </submittedName>
</protein>
<dbReference type="RefSeq" id="WP_129806020.1">
    <property type="nucleotide sequence ID" value="NZ_CP108648.1"/>
</dbReference>
<dbReference type="EMBL" id="PKLL01000033">
    <property type="protein sequence ID" value="RZE15482.1"/>
    <property type="molecule type" value="Genomic_DNA"/>
</dbReference>
<evidence type="ECO:0000313" key="1">
    <source>
        <dbReference type="EMBL" id="RZE15482.1"/>
    </source>
</evidence>
<dbReference type="Proteomes" id="UP000292693">
    <property type="component" value="Unassembled WGS sequence"/>
</dbReference>
<proteinExistence type="predicted"/>